<organism evidence="1 2">
    <name type="scientific">Araneus ventricosus</name>
    <name type="common">Orbweaver spider</name>
    <name type="synonym">Epeira ventricosa</name>
    <dbReference type="NCBI Taxonomy" id="182803"/>
    <lineage>
        <taxon>Eukaryota</taxon>
        <taxon>Metazoa</taxon>
        <taxon>Ecdysozoa</taxon>
        <taxon>Arthropoda</taxon>
        <taxon>Chelicerata</taxon>
        <taxon>Arachnida</taxon>
        <taxon>Araneae</taxon>
        <taxon>Araneomorphae</taxon>
        <taxon>Entelegynae</taxon>
        <taxon>Araneoidea</taxon>
        <taxon>Araneidae</taxon>
        <taxon>Araneus</taxon>
    </lineage>
</organism>
<comment type="caution">
    <text evidence="1">The sequence shown here is derived from an EMBL/GenBank/DDBJ whole genome shotgun (WGS) entry which is preliminary data.</text>
</comment>
<accession>A0A4Y2NMA2</accession>
<reference evidence="1 2" key="1">
    <citation type="journal article" date="2019" name="Sci. Rep.">
        <title>Orb-weaving spider Araneus ventricosus genome elucidates the spidroin gene catalogue.</title>
        <authorList>
            <person name="Kono N."/>
            <person name="Nakamura H."/>
            <person name="Ohtoshi R."/>
            <person name="Moran D.A.P."/>
            <person name="Shinohara A."/>
            <person name="Yoshida Y."/>
            <person name="Fujiwara M."/>
            <person name="Mori M."/>
            <person name="Tomita M."/>
            <person name="Arakawa K."/>
        </authorList>
    </citation>
    <scope>NUCLEOTIDE SEQUENCE [LARGE SCALE GENOMIC DNA]</scope>
</reference>
<protein>
    <submittedName>
        <fullName evidence="1">Uncharacterized protein</fullName>
    </submittedName>
</protein>
<dbReference type="Proteomes" id="UP000499080">
    <property type="component" value="Unassembled WGS sequence"/>
</dbReference>
<keyword evidence="2" id="KW-1185">Reference proteome</keyword>
<sequence>MPNLALFSFIILTPRFEATRDLFLDRYREFEVWLDEEDDILDGILSSNFHNIIVRGRHSTSDLRFTKPTYRMDILWNRVLNLKPIWFFASSTSEVETFPPGRYGHPEKNREIWSCNGHEYTLFYIPIRMLYLDIAILKEVDQD</sequence>
<gene>
    <name evidence="1" type="ORF">AVEN_264231_1</name>
</gene>
<proteinExistence type="predicted"/>
<evidence type="ECO:0000313" key="1">
    <source>
        <dbReference type="EMBL" id="GBN40645.1"/>
    </source>
</evidence>
<name>A0A4Y2NMA2_ARAVE</name>
<dbReference type="EMBL" id="BGPR01009534">
    <property type="protein sequence ID" value="GBN40645.1"/>
    <property type="molecule type" value="Genomic_DNA"/>
</dbReference>
<evidence type="ECO:0000313" key="2">
    <source>
        <dbReference type="Proteomes" id="UP000499080"/>
    </source>
</evidence>
<dbReference type="AlphaFoldDB" id="A0A4Y2NMA2"/>